<organism evidence="2 3">
    <name type="scientific">Klebsormidium nitens</name>
    <name type="common">Green alga</name>
    <name type="synonym">Ulothrix nitens</name>
    <dbReference type="NCBI Taxonomy" id="105231"/>
    <lineage>
        <taxon>Eukaryota</taxon>
        <taxon>Viridiplantae</taxon>
        <taxon>Streptophyta</taxon>
        <taxon>Klebsormidiophyceae</taxon>
        <taxon>Klebsormidiales</taxon>
        <taxon>Klebsormidiaceae</taxon>
        <taxon>Klebsormidium</taxon>
    </lineage>
</organism>
<dbReference type="PANTHER" id="PTHR11439">
    <property type="entry name" value="GAG-POL-RELATED RETROTRANSPOSON"/>
    <property type="match status" value="1"/>
</dbReference>
<name>A0A1Y1IRK4_KLENI</name>
<dbReference type="SUPFAM" id="SSF56672">
    <property type="entry name" value="DNA/RNA polymerases"/>
    <property type="match status" value="1"/>
</dbReference>
<reference evidence="2 3" key="1">
    <citation type="journal article" date="2014" name="Nat. Commun.">
        <title>Klebsormidium flaccidum genome reveals primary factors for plant terrestrial adaptation.</title>
        <authorList>
            <person name="Hori K."/>
            <person name="Maruyama F."/>
            <person name="Fujisawa T."/>
            <person name="Togashi T."/>
            <person name="Yamamoto N."/>
            <person name="Seo M."/>
            <person name="Sato S."/>
            <person name="Yamada T."/>
            <person name="Mori H."/>
            <person name="Tajima N."/>
            <person name="Moriyama T."/>
            <person name="Ikeuchi M."/>
            <person name="Watanabe M."/>
            <person name="Wada H."/>
            <person name="Kobayashi K."/>
            <person name="Saito M."/>
            <person name="Masuda T."/>
            <person name="Sasaki-Sekimoto Y."/>
            <person name="Mashiguchi K."/>
            <person name="Awai K."/>
            <person name="Shimojima M."/>
            <person name="Masuda S."/>
            <person name="Iwai M."/>
            <person name="Nobusawa T."/>
            <person name="Narise T."/>
            <person name="Kondo S."/>
            <person name="Saito H."/>
            <person name="Sato R."/>
            <person name="Murakawa M."/>
            <person name="Ihara Y."/>
            <person name="Oshima-Yamada Y."/>
            <person name="Ohtaka K."/>
            <person name="Satoh M."/>
            <person name="Sonobe K."/>
            <person name="Ishii M."/>
            <person name="Ohtani R."/>
            <person name="Kanamori-Sato M."/>
            <person name="Honoki R."/>
            <person name="Miyazaki D."/>
            <person name="Mochizuki H."/>
            <person name="Umetsu J."/>
            <person name="Higashi K."/>
            <person name="Shibata D."/>
            <person name="Kamiya Y."/>
            <person name="Sato N."/>
            <person name="Nakamura Y."/>
            <person name="Tabata S."/>
            <person name="Ida S."/>
            <person name="Kurokawa K."/>
            <person name="Ohta H."/>
        </authorList>
    </citation>
    <scope>NUCLEOTIDE SEQUENCE [LARGE SCALE GENOMIC DNA]</scope>
    <source>
        <strain evidence="2 3">NIES-2285</strain>
    </source>
</reference>
<evidence type="ECO:0000259" key="1">
    <source>
        <dbReference type="Pfam" id="PF07727"/>
    </source>
</evidence>
<dbReference type="PANTHER" id="PTHR11439:SF491">
    <property type="entry name" value="INTEGRASE CATALYTIC DOMAIN-CONTAINING PROTEIN"/>
    <property type="match status" value="1"/>
</dbReference>
<proteinExistence type="predicted"/>
<dbReference type="EMBL" id="DF238039">
    <property type="protein sequence ID" value="GAQ92672.1"/>
    <property type="molecule type" value="Genomic_DNA"/>
</dbReference>
<feature type="domain" description="Reverse transcriptase Ty1/copia-type" evidence="1">
    <location>
        <begin position="2"/>
        <end position="116"/>
    </location>
</feature>
<evidence type="ECO:0000313" key="3">
    <source>
        <dbReference type="Proteomes" id="UP000054558"/>
    </source>
</evidence>
<dbReference type="AlphaFoldDB" id="A0A1Y1IRK4"/>
<dbReference type="InterPro" id="IPR043502">
    <property type="entry name" value="DNA/RNA_pol_sf"/>
</dbReference>
<keyword evidence="3" id="KW-1185">Reference proteome</keyword>
<dbReference type="OMA" id="CASHAMP"/>
<dbReference type="CDD" id="cd09272">
    <property type="entry name" value="RNase_HI_RT_Ty1"/>
    <property type="match status" value="1"/>
</dbReference>
<dbReference type="InterPro" id="IPR013103">
    <property type="entry name" value="RVT_2"/>
</dbReference>
<dbReference type="STRING" id="105231.A0A1Y1IRK4"/>
<accession>A0A1Y1IRK4</accession>
<dbReference type="Proteomes" id="UP000054558">
    <property type="component" value="Unassembled WGS sequence"/>
</dbReference>
<gene>
    <name evidence="2" type="ORF">KFL_010900020</name>
</gene>
<evidence type="ECO:0000313" key="2">
    <source>
        <dbReference type="EMBL" id="GAQ92672.1"/>
    </source>
</evidence>
<sequence>MVCRLKRTLYGLRQAPRAWHTRLKEELGNFEFVASFADAALFSGVVNRERVYLIVWVDDILIAARRAERIAKVKAHLAEKFDVRDLGEATYFLGMELSRDREARTLKLTQKKLTGELLARHGPWGHWRATQACRRRHTGRRRFGVVRYLAGTGEAGITFGGSDEVLEGFCDADFAGDADTRRSTTGYVFLMFGGAVSWSSRLQPTVAASTVEAEYLSAAQAVKEALWFRKLGGDLGLDLGTVQIYCDNQGAIRLLKHIGCFRIASQRSKHIDVIHHFARERVARKEVGFAYCRTEDMKADILTKALAPGKFLKCKSEIGVA</sequence>
<dbReference type="OrthoDB" id="543212at2759"/>
<protein>
    <submittedName>
        <fullName evidence="2">Putative retrotransposon protein</fullName>
    </submittedName>
</protein>
<dbReference type="Pfam" id="PF07727">
    <property type="entry name" value="RVT_2"/>
    <property type="match status" value="1"/>
</dbReference>